<evidence type="ECO:0000313" key="7">
    <source>
        <dbReference type="EMBL" id="OLP99393.1"/>
    </source>
</evidence>
<gene>
    <name evidence="7" type="primary">YML018C</name>
    <name evidence="7" type="ORF">AK812_SmicGene18074</name>
</gene>
<feature type="transmembrane region" description="Helical" evidence="5">
    <location>
        <begin position="105"/>
        <end position="123"/>
    </location>
</feature>
<comment type="caution">
    <text evidence="7">The sequence shown here is derived from an EMBL/GenBank/DDBJ whole genome shotgun (WGS) entry which is preliminary data.</text>
</comment>
<keyword evidence="2 5" id="KW-0812">Transmembrane</keyword>
<evidence type="ECO:0000256" key="3">
    <source>
        <dbReference type="ARBA" id="ARBA00022989"/>
    </source>
</evidence>
<comment type="subcellular location">
    <subcellularLocation>
        <location evidence="1">Membrane</location>
        <topology evidence="1">Multi-pass membrane protein</topology>
    </subcellularLocation>
</comment>
<accession>A0A1Q9DW32</accession>
<evidence type="ECO:0000256" key="2">
    <source>
        <dbReference type="ARBA" id="ARBA00022692"/>
    </source>
</evidence>
<dbReference type="InterPro" id="IPR037185">
    <property type="entry name" value="EmrE-like"/>
</dbReference>
<keyword evidence="3 5" id="KW-1133">Transmembrane helix</keyword>
<proteinExistence type="predicted"/>
<protein>
    <submittedName>
        <fullName evidence="7">Putative vacuolar membrane protein</fullName>
    </submittedName>
</protein>
<sequence>MSSLHAPLLVSEPQSVMAYACAGHRAGLSLIVLVAIIWVAASQLIETIFKDQSFDHPYFLTYFNTCGFSFWLLASTCRRRRRDAFVEQAGEGDSEAPEGGRWRKYGKIALVISPAWLLANYLFNLSLDSTSVASNSMFSTTSNLWTMIFSCCFLGERMNPLHVAAVALTMGGAALVATSDAKASESSGDDNNTYLGDSLALTSAFVYGAYTVMLKHYVPEKEEGLAMPTLFGFIGLFVMLGGWPIMVLLHLLGWEAFALPSRPVWGSLVVNALVGTNLSDVLWAYAVQLTTPLTATLGLSLTVPFGMISDVLLRGKEFDAQYICGSMLVLLGFFLVSVAQQVWSRLWITEESSCSDSEDE</sequence>
<dbReference type="Pfam" id="PF00892">
    <property type="entry name" value="EamA"/>
    <property type="match status" value="2"/>
</dbReference>
<feature type="transmembrane region" description="Helical" evidence="5">
    <location>
        <begin position="161"/>
        <end position="179"/>
    </location>
</feature>
<dbReference type="OrthoDB" id="1436450at2759"/>
<evidence type="ECO:0000256" key="4">
    <source>
        <dbReference type="ARBA" id="ARBA00023136"/>
    </source>
</evidence>
<feature type="transmembrane region" description="Helical" evidence="5">
    <location>
        <begin position="230"/>
        <end position="252"/>
    </location>
</feature>
<feature type="transmembrane region" description="Helical" evidence="5">
    <location>
        <begin position="57"/>
        <end position="74"/>
    </location>
</feature>
<dbReference type="Proteomes" id="UP000186817">
    <property type="component" value="Unassembled WGS sequence"/>
</dbReference>
<feature type="transmembrane region" description="Helical" evidence="5">
    <location>
        <begin position="320"/>
        <end position="339"/>
    </location>
</feature>
<name>A0A1Q9DW32_SYMMI</name>
<feature type="domain" description="EamA" evidence="6">
    <location>
        <begin position="27"/>
        <end position="177"/>
    </location>
</feature>
<dbReference type="GO" id="GO:0016020">
    <property type="term" value="C:membrane"/>
    <property type="evidence" value="ECO:0007669"/>
    <property type="project" value="UniProtKB-SubCell"/>
</dbReference>
<feature type="transmembrane region" description="Helical" evidence="5">
    <location>
        <begin position="293"/>
        <end position="314"/>
    </location>
</feature>
<feature type="transmembrane region" description="Helical" evidence="5">
    <location>
        <begin position="199"/>
        <end position="218"/>
    </location>
</feature>
<dbReference type="SUPFAM" id="SSF103481">
    <property type="entry name" value="Multidrug resistance efflux transporter EmrE"/>
    <property type="match status" value="2"/>
</dbReference>
<dbReference type="PANTHER" id="PTHR23051">
    <property type="entry name" value="SOLUTE CARRIER FAMILY 35, MEMBER F5"/>
    <property type="match status" value="1"/>
</dbReference>
<dbReference type="PANTHER" id="PTHR23051:SF0">
    <property type="entry name" value="SOLUTE CARRIER FAMILY 35 MEMBER F5"/>
    <property type="match status" value="1"/>
</dbReference>
<dbReference type="OMA" id="MYGVYTI"/>
<dbReference type="AlphaFoldDB" id="A0A1Q9DW32"/>
<evidence type="ECO:0000259" key="6">
    <source>
        <dbReference type="Pfam" id="PF00892"/>
    </source>
</evidence>
<evidence type="ECO:0000256" key="5">
    <source>
        <dbReference type="SAM" id="Phobius"/>
    </source>
</evidence>
<feature type="transmembrane region" description="Helical" evidence="5">
    <location>
        <begin position="26"/>
        <end position="45"/>
    </location>
</feature>
<organism evidence="7 8">
    <name type="scientific">Symbiodinium microadriaticum</name>
    <name type="common">Dinoflagellate</name>
    <name type="synonym">Zooxanthella microadriatica</name>
    <dbReference type="NCBI Taxonomy" id="2951"/>
    <lineage>
        <taxon>Eukaryota</taxon>
        <taxon>Sar</taxon>
        <taxon>Alveolata</taxon>
        <taxon>Dinophyceae</taxon>
        <taxon>Suessiales</taxon>
        <taxon>Symbiodiniaceae</taxon>
        <taxon>Symbiodinium</taxon>
    </lineage>
</organism>
<dbReference type="InterPro" id="IPR000620">
    <property type="entry name" value="EamA_dom"/>
</dbReference>
<dbReference type="EMBL" id="LSRX01000364">
    <property type="protein sequence ID" value="OLP99393.1"/>
    <property type="molecule type" value="Genomic_DNA"/>
</dbReference>
<feature type="transmembrane region" description="Helical" evidence="5">
    <location>
        <begin position="135"/>
        <end position="154"/>
    </location>
</feature>
<reference evidence="7 8" key="1">
    <citation type="submission" date="2016-02" db="EMBL/GenBank/DDBJ databases">
        <title>Genome analysis of coral dinoflagellate symbionts highlights evolutionary adaptations to a symbiotic lifestyle.</title>
        <authorList>
            <person name="Aranda M."/>
            <person name="Li Y."/>
            <person name="Liew Y.J."/>
            <person name="Baumgarten S."/>
            <person name="Simakov O."/>
            <person name="Wilson M."/>
            <person name="Piel J."/>
            <person name="Ashoor H."/>
            <person name="Bougouffa S."/>
            <person name="Bajic V.B."/>
            <person name="Ryu T."/>
            <person name="Ravasi T."/>
            <person name="Bayer T."/>
            <person name="Micklem G."/>
            <person name="Kim H."/>
            <person name="Bhak J."/>
            <person name="Lajeunesse T.C."/>
            <person name="Voolstra C.R."/>
        </authorList>
    </citation>
    <scope>NUCLEOTIDE SEQUENCE [LARGE SCALE GENOMIC DNA]</scope>
    <source>
        <strain evidence="7 8">CCMP2467</strain>
    </source>
</reference>
<evidence type="ECO:0000256" key="1">
    <source>
        <dbReference type="ARBA" id="ARBA00004141"/>
    </source>
</evidence>
<evidence type="ECO:0000313" key="8">
    <source>
        <dbReference type="Proteomes" id="UP000186817"/>
    </source>
</evidence>
<keyword evidence="4 5" id="KW-0472">Membrane</keyword>
<feature type="domain" description="EamA" evidence="6">
    <location>
        <begin position="195"/>
        <end position="337"/>
    </location>
</feature>
<keyword evidence="8" id="KW-1185">Reference proteome</keyword>